<dbReference type="AlphaFoldDB" id="A0A365Y322"/>
<keyword evidence="1" id="KW-0805">Transcription regulation</keyword>
<dbReference type="Proteomes" id="UP000253410">
    <property type="component" value="Unassembled WGS sequence"/>
</dbReference>
<name>A0A365Y322_9BACT</name>
<organism evidence="5 6">
    <name type="scientific">Chitinophaga flava</name>
    <dbReference type="NCBI Taxonomy" id="2259036"/>
    <lineage>
        <taxon>Bacteria</taxon>
        <taxon>Pseudomonadati</taxon>
        <taxon>Bacteroidota</taxon>
        <taxon>Chitinophagia</taxon>
        <taxon>Chitinophagales</taxon>
        <taxon>Chitinophagaceae</taxon>
        <taxon>Chitinophaga</taxon>
    </lineage>
</organism>
<evidence type="ECO:0000256" key="3">
    <source>
        <dbReference type="ARBA" id="ARBA00023163"/>
    </source>
</evidence>
<keyword evidence="2" id="KW-0238">DNA-binding</keyword>
<comment type="caution">
    <text evidence="5">The sequence shown here is derived from an EMBL/GenBank/DDBJ whole genome shotgun (WGS) entry which is preliminary data.</text>
</comment>
<evidence type="ECO:0000313" key="6">
    <source>
        <dbReference type="Proteomes" id="UP000253410"/>
    </source>
</evidence>
<sequence>MENKSDQLEECPIVCAINVIGGKWKVTVLNFLCERTYRFKELERSVSGISPKVLTDILQELEDDGLITRKVAVVKPLRVEYTISPKGELVKPVLASLRVFAQKLM</sequence>
<dbReference type="PROSITE" id="PS51118">
    <property type="entry name" value="HTH_HXLR"/>
    <property type="match status" value="1"/>
</dbReference>
<dbReference type="EMBL" id="QFFJ01000001">
    <property type="protein sequence ID" value="RBL92976.1"/>
    <property type="molecule type" value="Genomic_DNA"/>
</dbReference>
<dbReference type="InterPro" id="IPR002577">
    <property type="entry name" value="HTH_HxlR"/>
</dbReference>
<keyword evidence="3" id="KW-0804">Transcription</keyword>
<dbReference type="PANTHER" id="PTHR33204:SF18">
    <property type="entry name" value="TRANSCRIPTIONAL REGULATORY PROTEIN"/>
    <property type="match status" value="1"/>
</dbReference>
<feature type="domain" description="HTH hxlR-type" evidence="4">
    <location>
        <begin position="11"/>
        <end position="105"/>
    </location>
</feature>
<evidence type="ECO:0000256" key="2">
    <source>
        <dbReference type="ARBA" id="ARBA00023125"/>
    </source>
</evidence>
<accession>A0A365Y322</accession>
<dbReference type="GO" id="GO:0003677">
    <property type="term" value="F:DNA binding"/>
    <property type="evidence" value="ECO:0007669"/>
    <property type="project" value="UniProtKB-KW"/>
</dbReference>
<dbReference type="Gene3D" id="1.10.10.10">
    <property type="entry name" value="Winged helix-like DNA-binding domain superfamily/Winged helix DNA-binding domain"/>
    <property type="match status" value="1"/>
</dbReference>
<dbReference type="PANTHER" id="PTHR33204">
    <property type="entry name" value="TRANSCRIPTIONAL REGULATOR, MARR FAMILY"/>
    <property type="match status" value="1"/>
</dbReference>
<gene>
    <name evidence="5" type="ORF">DF182_10490</name>
</gene>
<keyword evidence="6" id="KW-1185">Reference proteome</keyword>
<evidence type="ECO:0000256" key="1">
    <source>
        <dbReference type="ARBA" id="ARBA00023015"/>
    </source>
</evidence>
<dbReference type="Pfam" id="PF01638">
    <property type="entry name" value="HxlR"/>
    <property type="match status" value="1"/>
</dbReference>
<dbReference type="SUPFAM" id="SSF46785">
    <property type="entry name" value="Winged helix' DNA-binding domain"/>
    <property type="match status" value="1"/>
</dbReference>
<dbReference type="InterPro" id="IPR036390">
    <property type="entry name" value="WH_DNA-bd_sf"/>
</dbReference>
<reference evidence="5 6" key="1">
    <citation type="submission" date="2018-05" db="EMBL/GenBank/DDBJ databases">
        <title>Chitinophaga sp. K3CV102501T nov., isolated from isolated from a monsoon evergreen broad-leaved forest soil.</title>
        <authorList>
            <person name="Lv Y."/>
        </authorList>
    </citation>
    <scope>NUCLEOTIDE SEQUENCE [LARGE SCALE GENOMIC DNA]</scope>
    <source>
        <strain evidence="5 6">GDMCC 1.1325</strain>
    </source>
</reference>
<proteinExistence type="predicted"/>
<dbReference type="RefSeq" id="WP_113615572.1">
    <property type="nucleotide sequence ID" value="NZ_QFFJ01000001.1"/>
</dbReference>
<protein>
    <submittedName>
        <fullName evidence="5">Transcriptional regulator</fullName>
    </submittedName>
</protein>
<evidence type="ECO:0000259" key="4">
    <source>
        <dbReference type="PROSITE" id="PS51118"/>
    </source>
</evidence>
<evidence type="ECO:0000313" key="5">
    <source>
        <dbReference type="EMBL" id="RBL92976.1"/>
    </source>
</evidence>
<dbReference type="OrthoDB" id="9797599at2"/>
<dbReference type="InterPro" id="IPR036388">
    <property type="entry name" value="WH-like_DNA-bd_sf"/>
</dbReference>